<dbReference type="Proteomes" id="UP000308600">
    <property type="component" value="Unassembled WGS sequence"/>
</dbReference>
<name>A0ACD3APS4_9AGAR</name>
<sequence>MRCWFLGCKASPPPFDPENPQWRYPQHQDRPTTVLILIQKAVVTDLINPSARVIQAYGLGSTLGGVESFAVLNGGSAQEQSSPLSAATTGGLQMYRYLPSWPRYIEFRGDLPQVCKGIKPYPTIYKLLSPDTSKSRLSIESCVYAVPCKLGEGLAGRAITLEVEFPLR</sequence>
<dbReference type="EMBL" id="ML208373">
    <property type="protein sequence ID" value="TFK67541.1"/>
    <property type="molecule type" value="Genomic_DNA"/>
</dbReference>
<reference evidence="1 2" key="1">
    <citation type="journal article" date="2019" name="Nat. Ecol. Evol.">
        <title>Megaphylogeny resolves global patterns of mushroom evolution.</title>
        <authorList>
            <person name="Varga T."/>
            <person name="Krizsan K."/>
            <person name="Foldi C."/>
            <person name="Dima B."/>
            <person name="Sanchez-Garcia M."/>
            <person name="Sanchez-Ramirez S."/>
            <person name="Szollosi G.J."/>
            <person name="Szarkandi J.G."/>
            <person name="Papp V."/>
            <person name="Albert L."/>
            <person name="Andreopoulos W."/>
            <person name="Angelini C."/>
            <person name="Antonin V."/>
            <person name="Barry K.W."/>
            <person name="Bougher N.L."/>
            <person name="Buchanan P."/>
            <person name="Buyck B."/>
            <person name="Bense V."/>
            <person name="Catcheside P."/>
            <person name="Chovatia M."/>
            <person name="Cooper J."/>
            <person name="Damon W."/>
            <person name="Desjardin D."/>
            <person name="Finy P."/>
            <person name="Geml J."/>
            <person name="Haridas S."/>
            <person name="Hughes K."/>
            <person name="Justo A."/>
            <person name="Karasinski D."/>
            <person name="Kautmanova I."/>
            <person name="Kiss B."/>
            <person name="Kocsube S."/>
            <person name="Kotiranta H."/>
            <person name="LaButti K.M."/>
            <person name="Lechner B.E."/>
            <person name="Liimatainen K."/>
            <person name="Lipzen A."/>
            <person name="Lukacs Z."/>
            <person name="Mihaltcheva S."/>
            <person name="Morgado L.N."/>
            <person name="Niskanen T."/>
            <person name="Noordeloos M.E."/>
            <person name="Ohm R.A."/>
            <person name="Ortiz-Santana B."/>
            <person name="Ovrebo C."/>
            <person name="Racz N."/>
            <person name="Riley R."/>
            <person name="Savchenko A."/>
            <person name="Shiryaev A."/>
            <person name="Soop K."/>
            <person name="Spirin V."/>
            <person name="Szebenyi C."/>
            <person name="Tomsovsky M."/>
            <person name="Tulloss R.E."/>
            <person name="Uehling J."/>
            <person name="Grigoriev I.V."/>
            <person name="Vagvolgyi C."/>
            <person name="Papp T."/>
            <person name="Martin F.M."/>
            <person name="Miettinen O."/>
            <person name="Hibbett D.S."/>
            <person name="Nagy L.G."/>
        </authorList>
    </citation>
    <scope>NUCLEOTIDE SEQUENCE [LARGE SCALE GENOMIC DNA]</scope>
    <source>
        <strain evidence="1 2">NL-1719</strain>
    </source>
</reference>
<keyword evidence="2" id="KW-1185">Reference proteome</keyword>
<gene>
    <name evidence="1" type="ORF">BDN72DRAFT_842886</name>
</gene>
<accession>A0ACD3APS4</accession>
<evidence type="ECO:0000313" key="2">
    <source>
        <dbReference type="Proteomes" id="UP000308600"/>
    </source>
</evidence>
<proteinExistence type="predicted"/>
<protein>
    <submittedName>
        <fullName evidence="1">Uncharacterized protein</fullName>
    </submittedName>
</protein>
<evidence type="ECO:0000313" key="1">
    <source>
        <dbReference type="EMBL" id="TFK67541.1"/>
    </source>
</evidence>
<organism evidence="1 2">
    <name type="scientific">Pluteus cervinus</name>
    <dbReference type="NCBI Taxonomy" id="181527"/>
    <lineage>
        <taxon>Eukaryota</taxon>
        <taxon>Fungi</taxon>
        <taxon>Dikarya</taxon>
        <taxon>Basidiomycota</taxon>
        <taxon>Agaricomycotina</taxon>
        <taxon>Agaricomycetes</taxon>
        <taxon>Agaricomycetidae</taxon>
        <taxon>Agaricales</taxon>
        <taxon>Pluteineae</taxon>
        <taxon>Pluteaceae</taxon>
        <taxon>Pluteus</taxon>
    </lineage>
</organism>